<dbReference type="SUPFAM" id="SSF52540">
    <property type="entry name" value="P-loop containing nucleoside triphosphate hydrolases"/>
    <property type="match status" value="1"/>
</dbReference>
<dbReference type="GO" id="GO:0005524">
    <property type="term" value="F:ATP binding"/>
    <property type="evidence" value="ECO:0007669"/>
    <property type="project" value="InterPro"/>
</dbReference>
<dbReference type="EMBL" id="CAAHFH010000001">
    <property type="protein sequence ID" value="VGO20169.1"/>
    <property type="molecule type" value="Genomic_DNA"/>
</dbReference>
<dbReference type="PROSITE" id="PS51194">
    <property type="entry name" value="HELICASE_CTER"/>
    <property type="match status" value="1"/>
</dbReference>
<protein>
    <submittedName>
        <fullName evidence="3">RNA polymerase-associated protein RapA</fullName>
    </submittedName>
</protein>
<dbReference type="Gene3D" id="3.40.50.300">
    <property type="entry name" value="P-loop containing nucleotide triphosphate hydrolases"/>
    <property type="match status" value="1"/>
</dbReference>
<organism evidence="3 4">
    <name type="scientific">Pontiella sulfatireligans</name>
    <dbReference type="NCBI Taxonomy" id="2750658"/>
    <lineage>
        <taxon>Bacteria</taxon>
        <taxon>Pseudomonadati</taxon>
        <taxon>Kiritimatiellota</taxon>
        <taxon>Kiritimatiellia</taxon>
        <taxon>Kiritimatiellales</taxon>
        <taxon>Pontiellaceae</taxon>
        <taxon>Pontiella</taxon>
    </lineage>
</organism>
<sequence length="505" mass="57616">MIPGAREYCRFDERGRPDEYKNLDRLHERVKPLMVRRRKADVETELPDRTDRTLFVPMSPLQMQFYKQHERQVQILVELAKKRPLRKEELDQLQRELAMMRMECDTPYILDPKHKVCPKLGEIESLLEEALSDKDVKVVVFSEWVRMLELIREHCKEQDIGTVWHTGSVPQQKRRAEINRFKNDPDARVFLSSDSGGVGLNLQNASVVINCDLPWNPAKLEQRIARVWRKHQKRPVTVVKLVSEKTIEHRMIETLANKQGLADAVLDRAVDFSDVKMKGSGQKFFERLEQLMEKPTAPKKPKAIPVAEQPYAFAARLAEELGETLLACEERTAGGQSKIVITIDGNPAQVKERIDAISSDVFGEARDFEILDRQTAETLARLIESGLLQSAGQTRTLHPAPVRQEIPEAVKARMNELKSEAERKLSMARLLVENQFNDGAVQPLQDAIRQLTLFQTVENGMPEPDLAAIDYGAFWNPGIVEFMAEPDAETAPLTLEAMEYVVNPK</sequence>
<evidence type="ECO:0000259" key="2">
    <source>
        <dbReference type="PROSITE" id="PS51194"/>
    </source>
</evidence>
<evidence type="ECO:0000313" key="4">
    <source>
        <dbReference type="Proteomes" id="UP000346198"/>
    </source>
</evidence>
<dbReference type="PANTHER" id="PTHR10799">
    <property type="entry name" value="SNF2/RAD54 HELICASE FAMILY"/>
    <property type="match status" value="1"/>
</dbReference>
<evidence type="ECO:0000256" key="1">
    <source>
        <dbReference type="ARBA" id="ARBA00022801"/>
    </source>
</evidence>
<accession>A0A6C2UJM9</accession>
<dbReference type="Pfam" id="PF00176">
    <property type="entry name" value="SNF2-rel_dom"/>
    <property type="match status" value="1"/>
</dbReference>
<dbReference type="InterPro" id="IPR027417">
    <property type="entry name" value="P-loop_NTPase"/>
</dbReference>
<dbReference type="InterPro" id="IPR001650">
    <property type="entry name" value="Helicase_C-like"/>
</dbReference>
<proteinExistence type="predicted"/>
<evidence type="ECO:0000313" key="3">
    <source>
        <dbReference type="EMBL" id="VGO20169.1"/>
    </source>
</evidence>
<dbReference type="Pfam" id="PF00271">
    <property type="entry name" value="Helicase_C"/>
    <property type="match status" value="1"/>
</dbReference>
<gene>
    <name evidence="3" type="primary">rapA_2</name>
    <name evidence="3" type="ORF">SCARR_02230</name>
</gene>
<dbReference type="InterPro" id="IPR000330">
    <property type="entry name" value="SNF2_N"/>
</dbReference>
<name>A0A6C2UJM9_9BACT</name>
<dbReference type="Proteomes" id="UP000346198">
    <property type="component" value="Unassembled WGS sequence"/>
</dbReference>
<feature type="domain" description="Helicase C-terminal" evidence="2">
    <location>
        <begin position="122"/>
        <end position="273"/>
    </location>
</feature>
<dbReference type="RefSeq" id="WP_136061609.1">
    <property type="nucleotide sequence ID" value="NZ_CAAHFH010000001.1"/>
</dbReference>
<keyword evidence="1" id="KW-0378">Hydrolase</keyword>
<dbReference type="InterPro" id="IPR049730">
    <property type="entry name" value="SNF2/RAD54-like_C"/>
</dbReference>
<dbReference type="AlphaFoldDB" id="A0A6C2UJM9"/>
<dbReference type="GO" id="GO:0016787">
    <property type="term" value="F:hydrolase activity"/>
    <property type="evidence" value="ECO:0007669"/>
    <property type="project" value="UniProtKB-KW"/>
</dbReference>
<dbReference type="SMART" id="SM00490">
    <property type="entry name" value="HELICc"/>
    <property type="match status" value="1"/>
</dbReference>
<reference evidence="3 4" key="1">
    <citation type="submission" date="2019-04" db="EMBL/GenBank/DDBJ databases">
        <authorList>
            <person name="Van Vliet M D."/>
        </authorList>
    </citation>
    <scope>NUCLEOTIDE SEQUENCE [LARGE SCALE GENOMIC DNA]</scope>
    <source>
        <strain evidence="3 4">F21</strain>
    </source>
</reference>
<keyword evidence="4" id="KW-1185">Reference proteome</keyword>
<dbReference type="CDD" id="cd18793">
    <property type="entry name" value="SF2_C_SNF"/>
    <property type="match status" value="1"/>
</dbReference>